<evidence type="ECO:0000313" key="1">
    <source>
        <dbReference type="EMBL" id="CAB4850595.1"/>
    </source>
</evidence>
<sequence>MTNATSWPWKRTLSVASTAWVSYDRVGIQASPRPARVSPVITACTPGSASAAEVSIETMRAWAYGLRRMALWSMPGRLTSST</sequence>
<name>A0A6J7BZP9_9ZZZZ</name>
<dbReference type="EMBL" id="CAFBIZ010000128">
    <property type="protein sequence ID" value="CAB4850595.1"/>
    <property type="molecule type" value="Genomic_DNA"/>
</dbReference>
<accession>A0A6J7BZP9</accession>
<reference evidence="1" key="1">
    <citation type="submission" date="2020-05" db="EMBL/GenBank/DDBJ databases">
        <authorList>
            <person name="Chiriac C."/>
            <person name="Salcher M."/>
            <person name="Ghai R."/>
            <person name="Kavagutti S V."/>
        </authorList>
    </citation>
    <scope>NUCLEOTIDE SEQUENCE</scope>
</reference>
<protein>
    <submittedName>
        <fullName evidence="1">Unannotated protein</fullName>
    </submittedName>
</protein>
<gene>
    <name evidence="1" type="ORF">UFOPK3268_01036</name>
</gene>
<proteinExistence type="predicted"/>
<organism evidence="1">
    <name type="scientific">freshwater metagenome</name>
    <dbReference type="NCBI Taxonomy" id="449393"/>
    <lineage>
        <taxon>unclassified sequences</taxon>
        <taxon>metagenomes</taxon>
        <taxon>ecological metagenomes</taxon>
    </lineage>
</organism>
<dbReference type="AlphaFoldDB" id="A0A6J7BZP9"/>